<comment type="similarity">
    <text evidence="1">Belongs to the transglycosylase Slt family.</text>
</comment>
<evidence type="ECO:0000313" key="4">
    <source>
        <dbReference type="Proteomes" id="UP000535838"/>
    </source>
</evidence>
<dbReference type="SUPFAM" id="SSF53955">
    <property type="entry name" value="Lysozyme-like"/>
    <property type="match status" value="1"/>
</dbReference>
<dbReference type="RefSeq" id="WP_185121190.1">
    <property type="nucleotide sequence ID" value="NZ_JACJVQ010000015.1"/>
</dbReference>
<sequence>MKKGRAKRRRGLVLLLFLVVVGLLFFQSEWLGRTIYPIYYKDEIQRSAQRYQIDPHLIAAVIRVESNYKAEAVSAKGALGIMQVMPDTAQWILKKEDFGAITVEDIGRNPEAGIRIGTWYIQELLRQFDGNLNLSLAAYNAGPGKVKQWVDDNVWDGTEKRLGDIPYGETRHYVKKVLYYYNKYQEVHKDLF</sequence>
<dbReference type="InterPro" id="IPR000189">
    <property type="entry name" value="Transglyc_AS"/>
</dbReference>
<dbReference type="Pfam" id="PF01464">
    <property type="entry name" value="SLT"/>
    <property type="match status" value="1"/>
</dbReference>
<proteinExistence type="inferred from homology"/>
<gene>
    <name evidence="3" type="ORF">H7B67_17740</name>
</gene>
<keyword evidence="4" id="KW-1185">Reference proteome</keyword>
<dbReference type="CDD" id="cd16896">
    <property type="entry name" value="LT_Slt70-like"/>
    <property type="match status" value="1"/>
</dbReference>
<evidence type="ECO:0000259" key="2">
    <source>
        <dbReference type="Pfam" id="PF01464"/>
    </source>
</evidence>
<comment type="caution">
    <text evidence="3">The sequence shown here is derived from an EMBL/GenBank/DDBJ whole genome shotgun (WGS) entry which is preliminary data.</text>
</comment>
<evidence type="ECO:0000313" key="3">
    <source>
        <dbReference type="EMBL" id="MBB6635968.1"/>
    </source>
</evidence>
<dbReference type="EMBL" id="JACJVQ010000015">
    <property type="protein sequence ID" value="MBB6635968.1"/>
    <property type="molecule type" value="Genomic_DNA"/>
</dbReference>
<dbReference type="PROSITE" id="PS00922">
    <property type="entry name" value="TRANSGLYCOSYLASE"/>
    <property type="match status" value="1"/>
</dbReference>
<dbReference type="GO" id="GO:0000270">
    <property type="term" value="P:peptidoglycan metabolic process"/>
    <property type="evidence" value="ECO:0007669"/>
    <property type="project" value="InterPro"/>
</dbReference>
<reference evidence="3 4" key="1">
    <citation type="submission" date="2020-08" db="EMBL/GenBank/DDBJ databases">
        <title>Cohnella phylogeny.</title>
        <authorList>
            <person name="Dunlap C."/>
        </authorList>
    </citation>
    <scope>NUCLEOTIDE SEQUENCE [LARGE SCALE GENOMIC DNA]</scope>
    <source>
        <strain evidence="3 4">DSM 25241</strain>
    </source>
</reference>
<dbReference type="InterPro" id="IPR023346">
    <property type="entry name" value="Lysozyme-like_dom_sf"/>
</dbReference>
<dbReference type="PANTHER" id="PTHR37423:SF2">
    <property type="entry name" value="MEMBRANE-BOUND LYTIC MUREIN TRANSGLYCOSYLASE C"/>
    <property type="match status" value="1"/>
</dbReference>
<name>A0A841T0P2_9BACL</name>
<evidence type="ECO:0000256" key="1">
    <source>
        <dbReference type="ARBA" id="ARBA00007734"/>
    </source>
</evidence>
<dbReference type="Gene3D" id="1.10.530.10">
    <property type="match status" value="1"/>
</dbReference>
<dbReference type="Proteomes" id="UP000535838">
    <property type="component" value="Unassembled WGS sequence"/>
</dbReference>
<dbReference type="InterPro" id="IPR008258">
    <property type="entry name" value="Transglycosylase_SLT_dom_1"/>
</dbReference>
<dbReference type="PANTHER" id="PTHR37423">
    <property type="entry name" value="SOLUBLE LYTIC MUREIN TRANSGLYCOSYLASE-RELATED"/>
    <property type="match status" value="1"/>
</dbReference>
<organism evidence="3 4">
    <name type="scientific">Cohnella thailandensis</name>
    <dbReference type="NCBI Taxonomy" id="557557"/>
    <lineage>
        <taxon>Bacteria</taxon>
        <taxon>Bacillati</taxon>
        <taxon>Bacillota</taxon>
        <taxon>Bacilli</taxon>
        <taxon>Bacillales</taxon>
        <taxon>Paenibacillaceae</taxon>
        <taxon>Cohnella</taxon>
    </lineage>
</organism>
<feature type="domain" description="Transglycosylase SLT" evidence="2">
    <location>
        <begin position="44"/>
        <end position="158"/>
    </location>
</feature>
<dbReference type="AlphaFoldDB" id="A0A841T0P2"/>
<dbReference type="GO" id="GO:0016020">
    <property type="term" value="C:membrane"/>
    <property type="evidence" value="ECO:0007669"/>
    <property type="project" value="InterPro"/>
</dbReference>
<accession>A0A841T0P2</accession>
<protein>
    <submittedName>
        <fullName evidence="3">Lytic transglycosylase domain-containing protein</fullName>
    </submittedName>
</protein>
<dbReference type="GO" id="GO:0008933">
    <property type="term" value="F:peptidoglycan lytic transglycosylase activity"/>
    <property type="evidence" value="ECO:0007669"/>
    <property type="project" value="InterPro"/>
</dbReference>